<dbReference type="AlphaFoldDB" id="A0A0K2UZK6"/>
<organism evidence="1">
    <name type="scientific">Lepeophtheirus salmonis</name>
    <name type="common">Salmon louse</name>
    <name type="synonym">Caligus salmonis</name>
    <dbReference type="NCBI Taxonomy" id="72036"/>
    <lineage>
        <taxon>Eukaryota</taxon>
        <taxon>Metazoa</taxon>
        <taxon>Ecdysozoa</taxon>
        <taxon>Arthropoda</taxon>
        <taxon>Crustacea</taxon>
        <taxon>Multicrustacea</taxon>
        <taxon>Hexanauplia</taxon>
        <taxon>Copepoda</taxon>
        <taxon>Siphonostomatoida</taxon>
        <taxon>Caligidae</taxon>
        <taxon>Lepeophtheirus</taxon>
    </lineage>
</organism>
<dbReference type="EMBL" id="HACA01025941">
    <property type="protein sequence ID" value="CDW43302.1"/>
    <property type="molecule type" value="Transcribed_RNA"/>
</dbReference>
<reference evidence="1" key="1">
    <citation type="submission" date="2014-05" db="EMBL/GenBank/DDBJ databases">
        <authorList>
            <person name="Chronopoulou M."/>
        </authorList>
    </citation>
    <scope>NUCLEOTIDE SEQUENCE</scope>
    <source>
        <tissue evidence="1">Whole organism</tissue>
    </source>
</reference>
<proteinExistence type="predicted"/>
<evidence type="ECO:0000313" key="1">
    <source>
        <dbReference type="EMBL" id="CDW43302.1"/>
    </source>
</evidence>
<sequence>MSGDINPFTSIKKDVFPVMYAYITTYYYNEGYTQCNYPLCCDHLSSCFCLLSVF</sequence>
<accession>A0A0K2UZK6</accession>
<name>A0A0K2UZK6_LEPSM</name>
<protein>
    <submittedName>
        <fullName evidence="1">Uncharacterized protein</fullName>
    </submittedName>
</protein>